<organism evidence="3 4">
    <name type="scientific">Stenomitos frigidus AS-A4</name>
    <dbReference type="NCBI Taxonomy" id="2933935"/>
    <lineage>
        <taxon>Bacteria</taxon>
        <taxon>Bacillati</taxon>
        <taxon>Cyanobacteriota</taxon>
        <taxon>Cyanophyceae</taxon>
        <taxon>Leptolyngbyales</taxon>
        <taxon>Leptolyngbyaceae</taxon>
        <taxon>Stenomitos</taxon>
    </lineage>
</organism>
<gene>
    <name evidence="3" type="ORF">NDI38_16250</name>
</gene>
<feature type="region of interest" description="Disordered" evidence="1">
    <location>
        <begin position="53"/>
        <end position="99"/>
    </location>
</feature>
<keyword evidence="2" id="KW-0732">Signal</keyword>
<feature type="compositionally biased region" description="Low complexity" evidence="1">
    <location>
        <begin position="72"/>
        <end position="85"/>
    </location>
</feature>
<dbReference type="EMBL" id="JAMPLM010000014">
    <property type="protein sequence ID" value="MEP1059990.1"/>
    <property type="molecule type" value="Genomic_DNA"/>
</dbReference>
<dbReference type="Pfam" id="PF14218">
    <property type="entry name" value="COP23"/>
    <property type="match status" value="1"/>
</dbReference>
<evidence type="ECO:0000313" key="4">
    <source>
        <dbReference type="Proteomes" id="UP001476950"/>
    </source>
</evidence>
<dbReference type="InterPro" id="IPR025478">
    <property type="entry name" value="COP23"/>
</dbReference>
<accession>A0ABV0KLE2</accession>
<evidence type="ECO:0000313" key="3">
    <source>
        <dbReference type="EMBL" id="MEP1059990.1"/>
    </source>
</evidence>
<proteinExistence type="predicted"/>
<protein>
    <submittedName>
        <fullName evidence="3">COP23 domain-containing protein</fullName>
    </submittedName>
</protein>
<comment type="caution">
    <text evidence="3">The sequence shown here is derived from an EMBL/GenBank/DDBJ whole genome shotgun (WGS) entry which is preliminary data.</text>
</comment>
<feature type="chain" id="PRO_5045727954" evidence="2">
    <location>
        <begin position="38"/>
        <end position="277"/>
    </location>
</feature>
<dbReference type="RefSeq" id="WP_190446988.1">
    <property type="nucleotide sequence ID" value="NZ_JAMPLM010000014.1"/>
</dbReference>
<evidence type="ECO:0000256" key="1">
    <source>
        <dbReference type="SAM" id="MobiDB-lite"/>
    </source>
</evidence>
<feature type="region of interest" description="Disordered" evidence="1">
    <location>
        <begin position="248"/>
        <end position="277"/>
    </location>
</feature>
<name>A0ABV0KLE2_9CYAN</name>
<dbReference type="Proteomes" id="UP001476950">
    <property type="component" value="Unassembled WGS sequence"/>
</dbReference>
<reference evidence="3 4" key="1">
    <citation type="submission" date="2022-04" db="EMBL/GenBank/DDBJ databases">
        <title>Positive selection, recombination, and allopatry shape intraspecific diversity of widespread and dominant cyanobacteria.</title>
        <authorList>
            <person name="Wei J."/>
            <person name="Shu W."/>
            <person name="Hu C."/>
        </authorList>
    </citation>
    <scope>NUCLEOTIDE SEQUENCE [LARGE SCALE GENOMIC DNA]</scope>
    <source>
        <strain evidence="3 4">AS-A4</strain>
    </source>
</reference>
<feature type="signal peptide" evidence="2">
    <location>
        <begin position="1"/>
        <end position="37"/>
    </location>
</feature>
<sequence>MLSQGLGNGLGRSVLRSSGVGASLATLLLLGSSAAIAAPTFVPSAQTLQIAQSTTTPTNSGDVIVDTEPQRPGTTTSPSSGSTTTVAGTRFTCETTNGQPTVMYRPESQASQAYPWAVPSNMGGGWDANRRCAEISRRLESYRPDGLLEMKTGVENGYNTVCVTTEKVSSCRIVLTVPNGQDPTSTRDRVFQNLTIADSGQQTQGVNTYTGGGGNGILDQIGRAIGGLANTQQSTRGSDSINLRPFLDRRDGGTGELLRSGAATPSAPRRLNPGNFR</sequence>
<evidence type="ECO:0000256" key="2">
    <source>
        <dbReference type="SAM" id="SignalP"/>
    </source>
</evidence>
<keyword evidence="4" id="KW-1185">Reference proteome</keyword>